<dbReference type="RefSeq" id="WP_380966413.1">
    <property type="nucleotide sequence ID" value="NZ_JBHTCO010000015.1"/>
</dbReference>
<feature type="transmembrane region" description="Helical" evidence="1">
    <location>
        <begin position="36"/>
        <end position="56"/>
    </location>
</feature>
<organism evidence="2 3">
    <name type="scientific">Scopulibacillus cellulosilyticus</name>
    <dbReference type="NCBI Taxonomy" id="2665665"/>
    <lineage>
        <taxon>Bacteria</taxon>
        <taxon>Bacillati</taxon>
        <taxon>Bacillota</taxon>
        <taxon>Bacilli</taxon>
        <taxon>Bacillales</taxon>
        <taxon>Sporolactobacillaceae</taxon>
        <taxon>Scopulibacillus</taxon>
    </lineage>
</organism>
<protein>
    <submittedName>
        <fullName evidence="2">Uncharacterized protein</fullName>
    </submittedName>
</protein>
<feature type="transmembrane region" description="Helical" evidence="1">
    <location>
        <begin position="6"/>
        <end position="24"/>
    </location>
</feature>
<gene>
    <name evidence="2" type="ORF">ACFQRG_12445</name>
</gene>
<accession>A0ABW2PWK6</accession>
<keyword evidence="1" id="KW-0812">Transmembrane</keyword>
<name>A0ABW2PWK6_9BACL</name>
<sequence>MKSIILIFLIIIEALLVIVPEYVRSKTGMKVKHKKSWLLLVSILALAIGVLLAACIS</sequence>
<keyword evidence="1" id="KW-0472">Membrane</keyword>
<dbReference type="EMBL" id="JBHTCO010000015">
    <property type="protein sequence ID" value="MFC7393763.1"/>
    <property type="molecule type" value="Genomic_DNA"/>
</dbReference>
<evidence type="ECO:0000313" key="3">
    <source>
        <dbReference type="Proteomes" id="UP001596505"/>
    </source>
</evidence>
<evidence type="ECO:0000256" key="1">
    <source>
        <dbReference type="SAM" id="Phobius"/>
    </source>
</evidence>
<evidence type="ECO:0000313" key="2">
    <source>
        <dbReference type="EMBL" id="MFC7393763.1"/>
    </source>
</evidence>
<reference evidence="3" key="1">
    <citation type="journal article" date="2019" name="Int. J. Syst. Evol. Microbiol.">
        <title>The Global Catalogue of Microorganisms (GCM) 10K type strain sequencing project: providing services to taxonomists for standard genome sequencing and annotation.</title>
        <authorList>
            <consortium name="The Broad Institute Genomics Platform"/>
            <consortium name="The Broad Institute Genome Sequencing Center for Infectious Disease"/>
            <person name="Wu L."/>
            <person name="Ma J."/>
        </authorList>
    </citation>
    <scope>NUCLEOTIDE SEQUENCE [LARGE SCALE GENOMIC DNA]</scope>
    <source>
        <strain evidence="3">CGMCC 1.16305</strain>
    </source>
</reference>
<keyword evidence="1" id="KW-1133">Transmembrane helix</keyword>
<keyword evidence="3" id="KW-1185">Reference proteome</keyword>
<dbReference type="Proteomes" id="UP001596505">
    <property type="component" value="Unassembled WGS sequence"/>
</dbReference>
<proteinExistence type="predicted"/>
<comment type="caution">
    <text evidence="2">The sequence shown here is derived from an EMBL/GenBank/DDBJ whole genome shotgun (WGS) entry which is preliminary data.</text>
</comment>